<dbReference type="STRING" id="1330018.A0A167L2D2"/>
<evidence type="ECO:0000313" key="2">
    <source>
        <dbReference type="EMBL" id="KZO95260.1"/>
    </source>
</evidence>
<protein>
    <submittedName>
        <fullName evidence="2">Uncharacterized protein</fullName>
    </submittedName>
</protein>
<feature type="compositionally biased region" description="Polar residues" evidence="1">
    <location>
        <begin position="196"/>
        <end position="211"/>
    </location>
</feature>
<evidence type="ECO:0000256" key="1">
    <source>
        <dbReference type="SAM" id="MobiDB-lite"/>
    </source>
</evidence>
<dbReference type="Proteomes" id="UP000076738">
    <property type="component" value="Unassembled WGS sequence"/>
</dbReference>
<organism evidence="2 3">
    <name type="scientific">Calocera viscosa (strain TUFC12733)</name>
    <dbReference type="NCBI Taxonomy" id="1330018"/>
    <lineage>
        <taxon>Eukaryota</taxon>
        <taxon>Fungi</taxon>
        <taxon>Dikarya</taxon>
        <taxon>Basidiomycota</taxon>
        <taxon>Agaricomycotina</taxon>
        <taxon>Dacrymycetes</taxon>
        <taxon>Dacrymycetales</taxon>
        <taxon>Dacrymycetaceae</taxon>
        <taxon>Calocera</taxon>
    </lineage>
</organism>
<proteinExistence type="predicted"/>
<gene>
    <name evidence="2" type="ORF">CALVIDRAFT_183553</name>
</gene>
<sequence length="211" mass="24087">MSQRSSSRPSYTLDRVLDYCRVELQQPCFLDHHPIAIFKLAARFEMTDVKDKASRRLVELHDPMEEALRQDLVGVTAGELASWYDMRKRRMNAVTNAVQRHLSCLNAKTPTDRFRQRVNMLLLENLTASAIDRWSIIDTTYTDYCSGSCCSGRKLSSRLSALQDELGNPDVFFGTRRLRMTMALVSGRGMRKPRRSSQAIGTVSGRYSRSL</sequence>
<evidence type="ECO:0000313" key="3">
    <source>
        <dbReference type="Proteomes" id="UP000076738"/>
    </source>
</evidence>
<reference evidence="2 3" key="1">
    <citation type="journal article" date="2016" name="Mol. Biol. Evol.">
        <title>Comparative Genomics of Early-Diverging Mushroom-Forming Fungi Provides Insights into the Origins of Lignocellulose Decay Capabilities.</title>
        <authorList>
            <person name="Nagy L.G."/>
            <person name="Riley R."/>
            <person name="Tritt A."/>
            <person name="Adam C."/>
            <person name="Daum C."/>
            <person name="Floudas D."/>
            <person name="Sun H."/>
            <person name="Yadav J.S."/>
            <person name="Pangilinan J."/>
            <person name="Larsson K.H."/>
            <person name="Matsuura K."/>
            <person name="Barry K."/>
            <person name="Labutti K."/>
            <person name="Kuo R."/>
            <person name="Ohm R.A."/>
            <person name="Bhattacharya S.S."/>
            <person name="Shirouzu T."/>
            <person name="Yoshinaga Y."/>
            <person name="Martin F.M."/>
            <person name="Grigoriev I.V."/>
            <person name="Hibbett D.S."/>
        </authorList>
    </citation>
    <scope>NUCLEOTIDE SEQUENCE [LARGE SCALE GENOMIC DNA]</scope>
    <source>
        <strain evidence="2 3">TUFC12733</strain>
    </source>
</reference>
<accession>A0A167L2D2</accession>
<dbReference type="EMBL" id="KV417290">
    <property type="protein sequence ID" value="KZO95260.1"/>
    <property type="molecule type" value="Genomic_DNA"/>
</dbReference>
<name>A0A167L2D2_CALVF</name>
<dbReference type="AlphaFoldDB" id="A0A167L2D2"/>
<feature type="region of interest" description="Disordered" evidence="1">
    <location>
        <begin position="189"/>
        <end position="211"/>
    </location>
</feature>
<keyword evidence="3" id="KW-1185">Reference proteome</keyword>